<comment type="caution">
    <text evidence="3">The sequence shown here is derived from an EMBL/GenBank/DDBJ whole genome shotgun (WGS) entry which is preliminary data.</text>
</comment>
<reference evidence="3 4" key="1">
    <citation type="submission" date="2020-08" db="EMBL/GenBank/DDBJ databases">
        <title>Sequencing the genomes of 1000 actinobacteria strains.</title>
        <authorList>
            <person name="Klenk H.-P."/>
        </authorList>
    </citation>
    <scope>NUCLEOTIDE SEQUENCE [LARGE SCALE GENOMIC DNA]</scope>
    <source>
        <strain evidence="3 4">DSM 17294</strain>
    </source>
</reference>
<evidence type="ECO:0000313" key="3">
    <source>
        <dbReference type="EMBL" id="MBB5982365.1"/>
    </source>
</evidence>
<accession>A0A841E021</accession>
<sequence>MVERRPGKAGELMGLAAAAGQEARVAAARRRLAQVRLTDDDRRVVTDELSEQFAVGRLDEGELHRRVDLVHDAVTHADLQPIFAGLPVSALYQPVARSSSKWRWAAFAAAVWLAVPFVLAGLLLLVFGREIAAAIFGIPAVAAIAYSYRWASRPRREERRQSGP</sequence>
<dbReference type="Pfam" id="PF08044">
    <property type="entry name" value="DUF1707"/>
    <property type="match status" value="1"/>
</dbReference>
<organism evidence="3 4">
    <name type="scientific">Kribbella solani</name>
    <dbReference type="NCBI Taxonomy" id="236067"/>
    <lineage>
        <taxon>Bacteria</taxon>
        <taxon>Bacillati</taxon>
        <taxon>Actinomycetota</taxon>
        <taxon>Actinomycetes</taxon>
        <taxon>Propionibacteriales</taxon>
        <taxon>Kribbellaceae</taxon>
        <taxon>Kribbella</taxon>
    </lineage>
</organism>
<keyword evidence="4" id="KW-1185">Reference proteome</keyword>
<dbReference type="RefSeq" id="WP_184839529.1">
    <property type="nucleotide sequence ID" value="NZ_BAAAVN010000008.1"/>
</dbReference>
<dbReference type="Proteomes" id="UP000558997">
    <property type="component" value="Unassembled WGS sequence"/>
</dbReference>
<keyword evidence="1" id="KW-0472">Membrane</keyword>
<keyword evidence="1" id="KW-1133">Transmembrane helix</keyword>
<protein>
    <recommendedName>
        <fullName evidence="2">DUF1707 domain-containing protein</fullName>
    </recommendedName>
</protein>
<feature type="transmembrane region" description="Helical" evidence="1">
    <location>
        <begin position="104"/>
        <end position="125"/>
    </location>
</feature>
<evidence type="ECO:0000259" key="2">
    <source>
        <dbReference type="Pfam" id="PF08044"/>
    </source>
</evidence>
<feature type="transmembrane region" description="Helical" evidence="1">
    <location>
        <begin position="131"/>
        <end position="151"/>
    </location>
</feature>
<evidence type="ECO:0000256" key="1">
    <source>
        <dbReference type="SAM" id="Phobius"/>
    </source>
</evidence>
<dbReference type="AlphaFoldDB" id="A0A841E021"/>
<keyword evidence="1" id="KW-0812">Transmembrane</keyword>
<feature type="domain" description="DUF1707" evidence="2">
    <location>
        <begin position="35"/>
        <end position="87"/>
    </location>
</feature>
<gene>
    <name evidence="3" type="ORF">HDA44_005706</name>
</gene>
<dbReference type="InterPro" id="IPR012551">
    <property type="entry name" value="DUF1707_SHOCT-like"/>
</dbReference>
<dbReference type="EMBL" id="JACHNF010000001">
    <property type="protein sequence ID" value="MBB5982365.1"/>
    <property type="molecule type" value="Genomic_DNA"/>
</dbReference>
<proteinExistence type="predicted"/>
<evidence type="ECO:0000313" key="4">
    <source>
        <dbReference type="Proteomes" id="UP000558997"/>
    </source>
</evidence>
<name>A0A841E021_9ACTN</name>